<keyword evidence="5" id="KW-0418">Kinase</keyword>
<dbReference type="InterPro" id="IPR000595">
    <property type="entry name" value="cNMP-bd_dom"/>
</dbReference>
<dbReference type="PROSITE" id="PS00107">
    <property type="entry name" value="PROTEIN_KINASE_ATP"/>
    <property type="match status" value="1"/>
</dbReference>
<evidence type="ECO:0000256" key="1">
    <source>
        <dbReference type="ARBA" id="ARBA00001946"/>
    </source>
</evidence>
<dbReference type="PROSITE" id="PS50011">
    <property type="entry name" value="PROTEIN_KINASE_DOM"/>
    <property type="match status" value="1"/>
</dbReference>
<dbReference type="Gene3D" id="2.60.120.10">
    <property type="entry name" value="Jelly Rolls"/>
    <property type="match status" value="3"/>
</dbReference>
<comment type="caution">
    <text evidence="12">The sequence shown here is derived from an EMBL/GenBank/DDBJ whole genome shotgun (WGS) entry which is preliminary data.</text>
</comment>
<feature type="binding site" evidence="9">
    <location>
        <position position="605"/>
    </location>
    <ligand>
        <name>ATP</name>
        <dbReference type="ChEBI" id="CHEBI:30616"/>
    </ligand>
</feature>
<keyword evidence="3" id="KW-0808">Transferase</keyword>
<dbReference type="Pfam" id="PF00069">
    <property type="entry name" value="Pkinase"/>
    <property type="match status" value="1"/>
</dbReference>
<dbReference type="PANTHER" id="PTHR24353">
    <property type="entry name" value="CYCLIC NUCLEOTIDE-DEPENDENT PROTEIN KINASE"/>
    <property type="match status" value="1"/>
</dbReference>
<organism evidence="12 13">
    <name type="scientific">Stentor coeruleus</name>
    <dbReference type="NCBI Taxonomy" id="5963"/>
    <lineage>
        <taxon>Eukaryota</taxon>
        <taxon>Sar</taxon>
        <taxon>Alveolata</taxon>
        <taxon>Ciliophora</taxon>
        <taxon>Postciliodesmatophora</taxon>
        <taxon>Heterotrichea</taxon>
        <taxon>Heterotrichida</taxon>
        <taxon>Stentoridae</taxon>
        <taxon>Stentor</taxon>
    </lineage>
</organism>
<evidence type="ECO:0000256" key="2">
    <source>
        <dbReference type="ARBA" id="ARBA00022527"/>
    </source>
</evidence>
<dbReference type="InterPro" id="IPR000719">
    <property type="entry name" value="Prot_kinase_dom"/>
</dbReference>
<feature type="domain" description="Cyclic nucleotide-binding" evidence="11">
    <location>
        <begin position="96"/>
        <end position="211"/>
    </location>
</feature>
<feature type="domain" description="Cyclic nucleotide-binding" evidence="11">
    <location>
        <begin position="214"/>
        <end position="313"/>
    </location>
</feature>
<dbReference type="InterPro" id="IPR018490">
    <property type="entry name" value="cNMP-bd_dom_sf"/>
</dbReference>
<sequence>MGQCLSKKDKNKRRHKRFFSLQIRPQTPRLSTDIISELKKGMTIDRKKHLNYNHHQKRVYQRHPDDLDCKTAEITRDGKTKQEISDIKSSLLGHFLFRGLTKDIMEELIDDMNCYNINKHEIIFKQGDPGYNFFIISSGVVEVWINDLKVANLERGQAFGELALLYGSPRRASIVSSSHVRLWGLGRDDFKRIITFGNKRHYIENKTFLKSIKIFKKLTESQLEALLAALIIEIFNPGEKIISIGENRPEIYLIKEGVVNVYNKNKHLAYLSIGEYFGEQALIYERNRNASVKAVSRTVLLTFSNETIRKTLGDKIENVLYANTIRIAFSQDEELRKLTSNQISNIVRKITVKEVDGKITHNPSEELWVIIKGEAFENGKKYTSHTCIATEYLLNPVFPIKNDVVFNDSVIGVISRNKIEKVLNSNLKTCFYYNKILESLKNSYIFKIICETKLEELSKSVMLEKYEEGDCIFKEGEKGDRLYIIVSGSVNIIKFNGVVNILKKGDFFGERALLFEDPRTATTVAAEKCEFWTITRNSFFEILDDNLKKYLIKKAYLQDATITLESLSPIKFLGSGIFSNVYLMKKEETSIEYALKIISKETIVKYNLLDKYINEKNLHLRFDFPFITHLVKTFKNESSLLFLYEFISGPALSSVLVKMGSVNLKRANFYASVILLILRYLHSKSIVHREIVPDNFNIDELGYPILTHFTSSKYVNGRTYSLVGIPHYMAPEIIKGDGYNIYADIWSFGVMIYEMLYGLVPFGEGEEDPFIIYKLILEEPLKYPVFIKESMKLNGLLEQLLEKVPSHRGTAETIMEHEWFEGNPWDSLLSKSYIPDFDIGLIENENESEKQDIILLKLESSEIVSWAEGF</sequence>
<keyword evidence="13" id="KW-1185">Reference proteome</keyword>
<evidence type="ECO:0000256" key="3">
    <source>
        <dbReference type="ARBA" id="ARBA00022679"/>
    </source>
</evidence>
<proteinExistence type="predicted"/>
<dbReference type="AlphaFoldDB" id="A0A1R2C7Q0"/>
<dbReference type="SMART" id="SM00220">
    <property type="entry name" value="S_TKc"/>
    <property type="match status" value="1"/>
</dbReference>
<dbReference type="SUPFAM" id="SSF56112">
    <property type="entry name" value="Protein kinase-like (PK-like)"/>
    <property type="match status" value="1"/>
</dbReference>
<dbReference type="InterPro" id="IPR017441">
    <property type="entry name" value="Protein_kinase_ATP_BS"/>
</dbReference>
<reference evidence="12 13" key="1">
    <citation type="submission" date="2016-11" db="EMBL/GenBank/DDBJ databases">
        <title>The macronuclear genome of Stentor coeruleus: a giant cell with tiny introns.</title>
        <authorList>
            <person name="Slabodnick M."/>
            <person name="Ruby J.G."/>
            <person name="Reiff S.B."/>
            <person name="Swart E.C."/>
            <person name="Gosai S."/>
            <person name="Prabakaran S."/>
            <person name="Witkowska E."/>
            <person name="Larue G.E."/>
            <person name="Fisher S."/>
            <person name="Freeman R.M."/>
            <person name="Gunawardena J."/>
            <person name="Chu W."/>
            <person name="Stover N.A."/>
            <person name="Gregory B.D."/>
            <person name="Nowacki M."/>
            <person name="Derisi J."/>
            <person name="Roy S.W."/>
            <person name="Marshall W.F."/>
            <person name="Sood P."/>
        </authorList>
    </citation>
    <scope>NUCLEOTIDE SEQUENCE [LARGE SCALE GENOMIC DNA]</scope>
    <source>
        <strain evidence="12">WM001</strain>
    </source>
</reference>
<evidence type="ECO:0000259" key="11">
    <source>
        <dbReference type="PROSITE" id="PS50042"/>
    </source>
</evidence>
<feature type="domain" description="Cyclic nucleotide-binding" evidence="11">
    <location>
        <begin position="445"/>
        <end position="543"/>
    </location>
</feature>
<protein>
    <recommendedName>
        <fullName evidence="8">cGMP-dependent protein kinase</fullName>
    </recommendedName>
</protein>
<accession>A0A1R2C7Q0</accession>
<evidence type="ECO:0000256" key="6">
    <source>
        <dbReference type="ARBA" id="ARBA00022840"/>
    </source>
</evidence>
<dbReference type="OrthoDB" id="2152421at2759"/>
<evidence type="ECO:0000313" key="12">
    <source>
        <dbReference type="EMBL" id="OMJ84990.1"/>
    </source>
</evidence>
<keyword evidence="6 9" id="KW-0067">ATP-binding</keyword>
<dbReference type="GO" id="GO:0004691">
    <property type="term" value="F:cAMP-dependent protein kinase activity"/>
    <property type="evidence" value="ECO:0007669"/>
    <property type="project" value="TreeGrafter"/>
</dbReference>
<dbReference type="CDD" id="cd00038">
    <property type="entry name" value="CAP_ED"/>
    <property type="match status" value="3"/>
</dbReference>
<dbReference type="EMBL" id="MPUH01000252">
    <property type="protein sequence ID" value="OMJ84990.1"/>
    <property type="molecule type" value="Genomic_DNA"/>
</dbReference>
<dbReference type="InterPro" id="IPR011009">
    <property type="entry name" value="Kinase-like_dom_sf"/>
</dbReference>
<evidence type="ECO:0000256" key="4">
    <source>
        <dbReference type="ARBA" id="ARBA00022741"/>
    </source>
</evidence>
<dbReference type="GO" id="GO:0005524">
    <property type="term" value="F:ATP binding"/>
    <property type="evidence" value="ECO:0007669"/>
    <property type="project" value="UniProtKB-UniRule"/>
</dbReference>
<evidence type="ECO:0000256" key="5">
    <source>
        <dbReference type="ARBA" id="ARBA00022777"/>
    </source>
</evidence>
<dbReference type="GO" id="GO:0005952">
    <property type="term" value="C:cAMP-dependent protein kinase complex"/>
    <property type="evidence" value="ECO:0007669"/>
    <property type="project" value="TreeGrafter"/>
</dbReference>
<evidence type="ECO:0000256" key="9">
    <source>
        <dbReference type="PROSITE-ProRule" id="PRU10141"/>
    </source>
</evidence>
<keyword evidence="2" id="KW-0723">Serine/threonine-protein kinase</keyword>
<evidence type="ECO:0000313" key="13">
    <source>
        <dbReference type="Proteomes" id="UP000187209"/>
    </source>
</evidence>
<dbReference type="CDD" id="cd05123">
    <property type="entry name" value="STKc_AGC"/>
    <property type="match status" value="1"/>
</dbReference>
<dbReference type="InterPro" id="IPR014710">
    <property type="entry name" value="RmlC-like_jellyroll"/>
</dbReference>
<dbReference type="Gene3D" id="1.10.510.10">
    <property type="entry name" value="Transferase(Phosphotransferase) domain 1"/>
    <property type="match status" value="1"/>
</dbReference>
<keyword evidence="7" id="KW-0460">Magnesium</keyword>
<evidence type="ECO:0000256" key="7">
    <source>
        <dbReference type="ARBA" id="ARBA00022842"/>
    </source>
</evidence>
<keyword evidence="4 9" id="KW-0547">Nucleotide-binding</keyword>
<dbReference type="PANTHER" id="PTHR24353:SF37">
    <property type="entry name" value="CAMP-DEPENDENT PROTEIN KINASE CATALYTIC SUBUNIT PRKX"/>
    <property type="match status" value="1"/>
</dbReference>
<evidence type="ECO:0000259" key="10">
    <source>
        <dbReference type="PROSITE" id="PS50011"/>
    </source>
</evidence>
<dbReference type="SMART" id="SM00100">
    <property type="entry name" value="cNMP"/>
    <property type="match status" value="3"/>
</dbReference>
<dbReference type="InterPro" id="IPR045270">
    <property type="entry name" value="STKc_AGC"/>
</dbReference>
<dbReference type="PRINTS" id="PR00103">
    <property type="entry name" value="CAMPKINASE"/>
</dbReference>
<feature type="domain" description="Protein kinase" evidence="10">
    <location>
        <begin position="567"/>
        <end position="820"/>
    </location>
</feature>
<dbReference type="Proteomes" id="UP000187209">
    <property type="component" value="Unassembled WGS sequence"/>
</dbReference>
<name>A0A1R2C7Q0_9CILI</name>
<dbReference type="PROSITE" id="PS50042">
    <property type="entry name" value="CNMP_BINDING_3"/>
    <property type="match status" value="3"/>
</dbReference>
<dbReference type="Pfam" id="PF00027">
    <property type="entry name" value="cNMP_binding"/>
    <property type="match status" value="3"/>
</dbReference>
<dbReference type="SUPFAM" id="SSF51206">
    <property type="entry name" value="cAMP-binding domain-like"/>
    <property type="match status" value="3"/>
</dbReference>
<gene>
    <name evidence="12" type="ORF">SteCoe_13827</name>
</gene>
<evidence type="ECO:0000256" key="8">
    <source>
        <dbReference type="ARBA" id="ARBA00024113"/>
    </source>
</evidence>
<dbReference type="Gene3D" id="3.30.200.20">
    <property type="entry name" value="Phosphorylase Kinase, domain 1"/>
    <property type="match status" value="1"/>
</dbReference>
<comment type="cofactor">
    <cofactor evidence="1">
        <name>Mg(2+)</name>
        <dbReference type="ChEBI" id="CHEBI:18420"/>
    </cofactor>
</comment>